<dbReference type="EMBL" id="JAESDN010000002">
    <property type="protein sequence ID" value="KAG7054990.1"/>
    <property type="molecule type" value="Genomic_DNA"/>
</dbReference>
<reference evidence="1" key="1">
    <citation type="submission" date="2021-05" db="EMBL/GenBank/DDBJ databases">
        <title>Comparative genomics of three Colletotrichum scovillei strains and genetic complementation revealed genes involved fungal growth and virulence on chili pepper.</title>
        <authorList>
            <person name="Hsieh D.-K."/>
            <person name="Chuang S.-C."/>
            <person name="Chen C.-Y."/>
            <person name="Chao Y.-T."/>
            <person name="Lu M.-Y.J."/>
            <person name="Lee M.-H."/>
            <person name="Shih M.-C."/>
        </authorList>
    </citation>
    <scope>NUCLEOTIDE SEQUENCE</scope>
    <source>
        <strain evidence="1">Coll-153</strain>
    </source>
</reference>
<dbReference type="AlphaFoldDB" id="A0A9P7RCJ9"/>
<gene>
    <name evidence="1" type="ORF">JMJ77_007459</name>
</gene>
<proteinExistence type="predicted"/>
<keyword evidence="2" id="KW-1185">Reference proteome</keyword>
<sequence>MVRGSYVFRESWNMRSMREYEAKGIEHLRNIPAHYQNLPQCEEIVTPIS</sequence>
<protein>
    <submittedName>
        <fullName evidence="1">Uncharacterized protein</fullName>
    </submittedName>
</protein>
<accession>A0A9P7RCJ9</accession>
<organism evidence="1 2">
    <name type="scientific">Colletotrichum scovillei</name>
    <dbReference type="NCBI Taxonomy" id="1209932"/>
    <lineage>
        <taxon>Eukaryota</taxon>
        <taxon>Fungi</taxon>
        <taxon>Dikarya</taxon>
        <taxon>Ascomycota</taxon>
        <taxon>Pezizomycotina</taxon>
        <taxon>Sordariomycetes</taxon>
        <taxon>Hypocreomycetidae</taxon>
        <taxon>Glomerellales</taxon>
        <taxon>Glomerellaceae</taxon>
        <taxon>Colletotrichum</taxon>
        <taxon>Colletotrichum acutatum species complex</taxon>
    </lineage>
</organism>
<dbReference type="Proteomes" id="UP000699042">
    <property type="component" value="Unassembled WGS sequence"/>
</dbReference>
<evidence type="ECO:0000313" key="1">
    <source>
        <dbReference type="EMBL" id="KAG7054990.1"/>
    </source>
</evidence>
<name>A0A9P7RCJ9_9PEZI</name>
<comment type="caution">
    <text evidence="1">The sequence shown here is derived from an EMBL/GenBank/DDBJ whole genome shotgun (WGS) entry which is preliminary data.</text>
</comment>
<evidence type="ECO:0000313" key="2">
    <source>
        <dbReference type="Proteomes" id="UP000699042"/>
    </source>
</evidence>